<dbReference type="Proteomes" id="UP000198287">
    <property type="component" value="Unassembled WGS sequence"/>
</dbReference>
<feature type="region of interest" description="Disordered" evidence="1">
    <location>
        <begin position="1"/>
        <end position="82"/>
    </location>
</feature>
<evidence type="ECO:0000313" key="2">
    <source>
        <dbReference type="EMBL" id="OXA51153.1"/>
    </source>
</evidence>
<name>A0A226E0U8_FOLCA</name>
<comment type="caution">
    <text evidence="2">The sequence shown here is derived from an EMBL/GenBank/DDBJ whole genome shotgun (WGS) entry which is preliminary data.</text>
</comment>
<evidence type="ECO:0000256" key="1">
    <source>
        <dbReference type="SAM" id="MobiDB-lite"/>
    </source>
</evidence>
<feature type="region of interest" description="Disordered" evidence="1">
    <location>
        <begin position="97"/>
        <end position="123"/>
    </location>
</feature>
<proteinExistence type="predicted"/>
<dbReference type="AlphaFoldDB" id="A0A226E0U8"/>
<gene>
    <name evidence="2" type="ORF">Fcan01_14500</name>
</gene>
<feature type="compositionally biased region" description="Basic and acidic residues" evidence="1">
    <location>
        <begin position="52"/>
        <end position="61"/>
    </location>
</feature>
<reference evidence="2 3" key="1">
    <citation type="submission" date="2015-12" db="EMBL/GenBank/DDBJ databases">
        <title>The genome of Folsomia candida.</title>
        <authorList>
            <person name="Faddeeva A."/>
            <person name="Derks M.F."/>
            <person name="Anvar Y."/>
            <person name="Smit S."/>
            <person name="Van Straalen N."/>
            <person name="Roelofs D."/>
        </authorList>
    </citation>
    <scope>NUCLEOTIDE SEQUENCE [LARGE SCALE GENOMIC DNA]</scope>
    <source>
        <strain evidence="2 3">VU population</strain>
        <tissue evidence="2">Whole body</tissue>
    </source>
</reference>
<feature type="compositionally biased region" description="Low complexity" evidence="1">
    <location>
        <begin position="97"/>
        <end position="111"/>
    </location>
</feature>
<sequence length="448" mass="50324">MDSQHEGLGRGSKFRPGNEEQSNDSDDDFETPRYVTRERGADISRGGGAETSRGRGADMIRGRGAGRGNGKLNPSEPEGQNEQLRMEGLQGGLGELMFSSQSSSQNSPRPSTSEKRARSDTGINKFKKIESDLPLQLKVEEDGLLFYIKGEAQVAGHEMYWAPVRDRSKRLNGHIIIGMSTTSVKAEDRAQLVRTENLGEYKSEDDLNDHCAIRYFLQSGEMDYLASDVEVLPLRSSTVASGTIVRMGLRAALDSVCSLSSAPSLIKLKPYAEDIVQALRTNVHLQPILPSVDEFKNAIPFSKFLVGTIARYHLYYRGSKSEYYVGDSNNGQQQPTPWNIDQDSLSEEAREEWITWERTNKSTGRSTVKDGASVRPTKRVLEARVWMKNSIKIVNTLKVKDRLLKQTVYQACPQHEMDIKYFGRILKDVFPDLEGDHNWCYMNLAWIS</sequence>
<evidence type="ECO:0000313" key="3">
    <source>
        <dbReference type="Proteomes" id="UP000198287"/>
    </source>
</evidence>
<accession>A0A226E0U8</accession>
<keyword evidence="3" id="KW-1185">Reference proteome</keyword>
<organism evidence="2 3">
    <name type="scientific">Folsomia candida</name>
    <name type="common">Springtail</name>
    <dbReference type="NCBI Taxonomy" id="158441"/>
    <lineage>
        <taxon>Eukaryota</taxon>
        <taxon>Metazoa</taxon>
        <taxon>Ecdysozoa</taxon>
        <taxon>Arthropoda</taxon>
        <taxon>Hexapoda</taxon>
        <taxon>Collembola</taxon>
        <taxon>Entomobryomorpha</taxon>
        <taxon>Isotomoidea</taxon>
        <taxon>Isotomidae</taxon>
        <taxon>Proisotominae</taxon>
        <taxon>Folsomia</taxon>
    </lineage>
</organism>
<protein>
    <submittedName>
        <fullName evidence="2">Uncharacterized protein</fullName>
    </submittedName>
</protein>
<dbReference type="EMBL" id="LNIX01000008">
    <property type="protein sequence ID" value="OXA51153.1"/>
    <property type="molecule type" value="Genomic_DNA"/>
</dbReference>